<evidence type="ECO:0000313" key="9">
    <source>
        <dbReference type="Proteomes" id="UP001363151"/>
    </source>
</evidence>
<evidence type="ECO:0000256" key="6">
    <source>
        <dbReference type="SAM" id="MobiDB-lite"/>
    </source>
</evidence>
<evidence type="ECO:0000256" key="2">
    <source>
        <dbReference type="ARBA" id="ARBA00022670"/>
    </source>
</evidence>
<evidence type="ECO:0000256" key="5">
    <source>
        <dbReference type="PROSITE-ProRule" id="PRU00239"/>
    </source>
</evidence>
<feature type="region of interest" description="Disordered" evidence="6">
    <location>
        <begin position="577"/>
        <end position="602"/>
    </location>
</feature>
<reference evidence="8 9" key="1">
    <citation type="submission" date="2024-03" db="EMBL/GenBank/DDBJ databases">
        <title>Aureococcus anophagefferens CCMP1851 and Kratosvirus quantuckense: Draft genome of a second virus-susceptible host strain in the model system.</title>
        <authorList>
            <person name="Chase E."/>
            <person name="Truchon A.R."/>
            <person name="Schepens W."/>
            <person name="Wilhelm S.W."/>
        </authorList>
    </citation>
    <scope>NUCLEOTIDE SEQUENCE [LARGE SCALE GENOMIC DNA]</scope>
    <source>
        <strain evidence="8 9">CCMP1851</strain>
    </source>
</reference>
<dbReference type="InterPro" id="IPR038765">
    <property type="entry name" value="Papain-like_cys_pep_sf"/>
</dbReference>
<dbReference type="InterPro" id="IPR000169">
    <property type="entry name" value="Pept_cys_AS"/>
</dbReference>
<comment type="similarity">
    <text evidence="1">Belongs to the peptidase C2 family.</text>
</comment>
<dbReference type="Gene3D" id="3.90.70.10">
    <property type="entry name" value="Cysteine proteinases"/>
    <property type="match status" value="1"/>
</dbReference>
<dbReference type="SMART" id="SM00230">
    <property type="entry name" value="CysPc"/>
    <property type="match status" value="1"/>
</dbReference>
<feature type="active site" evidence="5">
    <location>
        <position position="478"/>
    </location>
</feature>
<sequence length="681" mass="73553">MEFAATPEVAVLDVVDGEPRTVCGTFELYKEVGKSGGPTYYCQRNRLYLYERSPGAWVVGKKSGGKSCKAYNGGEATVVGGWSVYHEKRWVGWPALRLAFGRAAPEVASSRAVAVECRYGNIAGGYVACDDRAENGRPVYHNAEDGKDLWYGPERCWLFGDAAGLDASGAYASYFGSAPTDAFSPERADWSAVALTVHPCEPPSAGDAAGEHDEDVDDGGFHDPDFVAGPASLNEPSVGGASWIRASKLHGPDEEVRLWDGVEPSDIMQGALGDCWLLCALSAVAEFPGFVEEALFETKAPTADGRYSLRLYDARLGDFASVVVDDLVPCGPKKWWEAPRPLFSQPHGNEMYILLIEKAFAKLAGSYGKLSGGYPVLAWLTLTGCEDLQMWHRSGETWAKSMVSMPQALYARKTAEALGDAAMFDFLLHCDESNFIMAASITGDEIEKPRDDGLVERHAYSLIRVAAVGDVRLVQARNPWGNSTEWNGAWSDKAPQWRERPDVAAALGYAFADDGLFWMDWLDFKATFDAVQVCARPMDAKRGDFGAVARALDDGTGALEANAAVAAAPPVFAAAPPVAPPAPPERIAAKPEAAPDGPPHPDWEPTRLGISYKPSRLAIEYTTPGGAAYRKLIPVVPADAGDSPETVLGDLQEKFGDFLDFDAKLSRTQTLKLVEMLCQAR</sequence>
<keyword evidence="3 5" id="KW-0378">Hydrolase</keyword>
<comment type="caution">
    <text evidence="8">The sequence shown here is derived from an EMBL/GenBank/DDBJ whole genome shotgun (WGS) entry which is preliminary data.</text>
</comment>
<keyword evidence="2 5" id="KW-0645">Protease</keyword>
<protein>
    <submittedName>
        <fullName evidence="8">Calcium-dependent cysteine-type endopeptidase</fullName>
    </submittedName>
</protein>
<accession>A0ABR1FSY9</accession>
<gene>
    <name evidence="8" type="ORF">SO694_000980108</name>
</gene>
<dbReference type="PROSITE" id="PS00139">
    <property type="entry name" value="THIOL_PROTEASE_CYS"/>
    <property type="match status" value="1"/>
</dbReference>
<feature type="domain" description="Calpain catalytic" evidence="7">
    <location>
        <begin position="220"/>
        <end position="537"/>
    </location>
</feature>
<evidence type="ECO:0000256" key="1">
    <source>
        <dbReference type="ARBA" id="ARBA00007623"/>
    </source>
</evidence>
<keyword evidence="9" id="KW-1185">Reference proteome</keyword>
<organism evidence="8 9">
    <name type="scientific">Aureococcus anophagefferens</name>
    <name type="common">Harmful bloom alga</name>
    <dbReference type="NCBI Taxonomy" id="44056"/>
    <lineage>
        <taxon>Eukaryota</taxon>
        <taxon>Sar</taxon>
        <taxon>Stramenopiles</taxon>
        <taxon>Ochrophyta</taxon>
        <taxon>Pelagophyceae</taxon>
        <taxon>Pelagomonadales</taxon>
        <taxon>Pelagomonadaceae</taxon>
        <taxon>Aureococcus</taxon>
    </lineage>
</organism>
<dbReference type="PANTHER" id="PTHR10183:SF379">
    <property type="entry name" value="CALPAIN-5"/>
    <property type="match status" value="1"/>
</dbReference>
<dbReference type="SUPFAM" id="SSF54001">
    <property type="entry name" value="Cysteine proteinases"/>
    <property type="match status" value="1"/>
</dbReference>
<dbReference type="PANTHER" id="PTHR10183">
    <property type="entry name" value="CALPAIN"/>
    <property type="match status" value="1"/>
</dbReference>
<evidence type="ECO:0000313" key="8">
    <source>
        <dbReference type="EMBL" id="KAK7237633.1"/>
    </source>
</evidence>
<dbReference type="Pfam" id="PF00648">
    <property type="entry name" value="Peptidase_C2"/>
    <property type="match status" value="1"/>
</dbReference>
<dbReference type="PROSITE" id="PS50203">
    <property type="entry name" value="CALPAIN_CAT"/>
    <property type="match status" value="1"/>
</dbReference>
<feature type="active site" evidence="5">
    <location>
        <position position="275"/>
    </location>
</feature>
<evidence type="ECO:0000256" key="4">
    <source>
        <dbReference type="ARBA" id="ARBA00022807"/>
    </source>
</evidence>
<dbReference type="InterPro" id="IPR022684">
    <property type="entry name" value="Calpain_cysteine_protease"/>
</dbReference>
<feature type="active site" evidence="5">
    <location>
        <position position="458"/>
    </location>
</feature>
<dbReference type="EMBL" id="JBBJCI010000248">
    <property type="protein sequence ID" value="KAK7237633.1"/>
    <property type="molecule type" value="Genomic_DNA"/>
</dbReference>
<dbReference type="Proteomes" id="UP001363151">
    <property type="component" value="Unassembled WGS sequence"/>
</dbReference>
<proteinExistence type="inferred from homology"/>
<keyword evidence="4 5" id="KW-0788">Thiol protease</keyword>
<name>A0ABR1FSY9_AURAN</name>
<feature type="region of interest" description="Disordered" evidence="6">
    <location>
        <begin position="202"/>
        <end position="228"/>
    </location>
</feature>
<evidence type="ECO:0000256" key="3">
    <source>
        <dbReference type="ARBA" id="ARBA00022801"/>
    </source>
</evidence>
<dbReference type="InterPro" id="IPR001300">
    <property type="entry name" value="Peptidase_C2_calpain_cat"/>
</dbReference>
<dbReference type="PRINTS" id="PR00704">
    <property type="entry name" value="CALPAIN"/>
</dbReference>
<evidence type="ECO:0000259" key="7">
    <source>
        <dbReference type="PROSITE" id="PS50203"/>
    </source>
</evidence>